<accession>A0ABU8TGR3</accession>
<evidence type="ECO:0000256" key="1">
    <source>
        <dbReference type="SAM" id="Coils"/>
    </source>
</evidence>
<dbReference type="Proteomes" id="UP001385499">
    <property type="component" value="Unassembled WGS sequence"/>
</dbReference>
<sequence length="223" mass="23663">MRDVTRFSCSGIAVVLVLGTGVCGSFMASASFAQAISPAGSSESSAIGQAEAPTPSGQTTGQVPADKRYALVKSGEDILRIDREAGSVSFCSKSNQIWRCVPAPLAEEAYQAEIASLADEVDGLNARIKELEAERSGGNVLDDQGAQGAEPQTKKSNPASPDEGISAKPVEPGVSEKSEDGPTKLSNEDEKQLDEMLQFSEKAMRRFFGLMKDLKGEFERPTK</sequence>
<proteinExistence type="predicted"/>
<evidence type="ECO:0000313" key="3">
    <source>
        <dbReference type="EMBL" id="MEJ8473335.1"/>
    </source>
</evidence>
<name>A0ABU8TGR3_9HYPH</name>
<gene>
    <name evidence="3" type="ORF">V6575_04495</name>
</gene>
<feature type="compositionally biased region" description="Basic and acidic residues" evidence="2">
    <location>
        <begin position="174"/>
        <end position="192"/>
    </location>
</feature>
<feature type="region of interest" description="Disordered" evidence="2">
    <location>
        <begin position="135"/>
        <end position="192"/>
    </location>
</feature>
<evidence type="ECO:0000313" key="4">
    <source>
        <dbReference type="Proteomes" id="UP001385499"/>
    </source>
</evidence>
<keyword evidence="1" id="KW-0175">Coiled coil</keyword>
<protein>
    <recommendedName>
        <fullName evidence="5">Secreted protein</fullName>
    </recommendedName>
</protein>
<evidence type="ECO:0000256" key="2">
    <source>
        <dbReference type="SAM" id="MobiDB-lite"/>
    </source>
</evidence>
<evidence type="ECO:0008006" key="5">
    <source>
        <dbReference type="Google" id="ProtNLM"/>
    </source>
</evidence>
<organism evidence="3 4">
    <name type="scientific">Roseibium algae</name>
    <dbReference type="NCBI Taxonomy" id="3123038"/>
    <lineage>
        <taxon>Bacteria</taxon>
        <taxon>Pseudomonadati</taxon>
        <taxon>Pseudomonadota</taxon>
        <taxon>Alphaproteobacteria</taxon>
        <taxon>Hyphomicrobiales</taxon>
        <taxon>Stappiaceae</taxon>
        <taxon>Roseibium</taxon>
    </lineage>
</organism>
<feature type="coiled-coil region" evidence="1">
    <location>
        <begin position="107"/>
        <end position="134"/>
    </location>
</feature>
<dbReference type="RefSeq" id="WP_340272903.1">
    <property type="nucleotide sequence ID" value="NZ_JBAKIA010000002.1"/>
</dbReference>
<feature type="region of interest" description="Disordered" evidence="2">
    <location>
        <begin position="43"/>
        <end position="65"/>
    </location>
</feature>
<reference evidence="3 4" key="1">
    <citation type="submission" date="2024-02" db="EMBL/GenBank/DDBJ databases">
        <title>Roseibium algae sp. nov., isolated from marine alga (Grateloupia sp.), showing potential in myo-inositol conversion.</title>
        <authorList>
            <person name="Wang Y."/>
        </authorList>
    </citation>
    <scope>NUCLEOTIDE SEQUENCE [LARGE SCALE GENOMIC DNA]</scope>
    <source>
        <strain evidence="3 4">H3510</strain>
    </source>
</reference>
<keyword evidence="4" id="KW-1185">Reference proteome</keyword>
<comment type="caution">
    <text evidence="3">The sequence shown here is derived from an EMBL/GenBank/DDBJ whole genome shotgun (WGS) entry which is preliminary data.</text>
</comment>
<dbReference type="EMBL" id="JBAKIA010000002">
    <property type="protein sequence ID" value="MEJ8473335.1"/>
    <property type="molecule type" value="Genomic_DNA"/>
</dbReference>